<evidence type="ECO:0000256" key="3">
    <source>
        <dbReference type="ARBA" id="ARBA00022989"/>
    </source>
</evidence>
<dbReference type="PANTHER" id="PTHR23502:SF143">
    <property type="entry name" value="MULTIDRUG TRANSPORTER, PUTATIVE (AFU_ORTHOLOGUE AFUA_7G04900)-RELATED"/>
    <property type="match status" value="1"/>
</dbReference>
<dbReference type="InterPro" id="IPR036259">
    <property type="entry name" value="MFS_trans_sf"/>
</dbReference>
<accession>A0ABR4IES8</accession>
<evidence type="ECO:0000313" key="6">
    <source>
        <dbReference type="EMBL" id="KAL2825764.1"/>
    </source>
</evidence>
<dbReference type="Gene3D" id="1.20.1720.10">
    <property type="entry name" value="Multidrug resistance protein D"/>
    <property type="match status" value="1"/>
</dbReference>
<comment type="caution">
    <text evidence="6">The sequence shown here is derived from an EMBL/GenBank/DDBJ whole genome shotgun (WGS) entry which is preliminary data.</text>
</comment>
<evidence type="ECO:0000256" key="4">
    <source>
        <dbReference type="ARBA" id="ARBA00023136"/>
    </source>
</evidence>
<name>A0ABR4IES8_9EURO</name>
<dbReference type="EMBL" id="JBFXLS010000034">
    <property type="protein sequence ID" value="KAL2825764.1"/>
    <property type="molecule type" value="Genomic_DNA"/>
</dbReference>
<organism evidence="6 7">
    <name type="scientific">Aspergillus cavernicola</name>
    <dbReference type="NCBI Taxonomy" id="176166"/>
    <lineage>
        <taxon>Eukaryota</taxon>
        <taxon>Fungi</taxon>
        <taxon>Dikarya</taxon>
        <taxon>Ascomycota</taxon>
        <taxon>Pezizomycotina</taxon>
        <taxon>Eurotiomycetes</taxon>
        <taxon>Eurotiomycetidae</taxon>
        <taxon>Eurotiales</taxon>
        <taxon>Aspergillaceae</taxon>
        <taxon>Aspergillus</taxon>
        <taxon>Aspergillus subgen. Nidulantes</taxon>
    </lineage>
</organism>
<protein>
    <submittedName>
        <fullName evidence="6">Major facilitator superfamily domain-containing protein</fullName>
    </submittedName>
</protein>
<dbReference type="Proteomes" id="UP001610335">
    <property type="component" value="Unassembled WGS sequence"/>
</dbReference>
<evidence type="ECO:0000256" key="2">
    <source>
        <dbReference type="ARBA" id="ARBA00022692"/>
    </source>
</evidence>
<evidence type="ECO:0000313" key="7">
    <source>
        <dbReference type="Proteomes" id="UP001610335"/>
    </source>
</evidence>
<evidence type="ECO:0000256" key="1">
    <source>
        <dbReference type="ARBA" id="ARBA00004141"/>
    </source>
</evidence>
<proteinExistence type="predicted"/>
<feature type="transmembrane region" description="Helical" evidence="5">
    <location>
        <begin position="99"/>
        <end position="119"/>
    </location>
</feature>
<keyword evidence="7" id="KW-1185">Reference proteome</keyword>
<feature type="transmembrane region" description="Helical" evidence="5">
    <location>
        <begin position="52"/>
        <end position="78"/>
    </location>
</feature>
<feature type="transmembrane region" description="Helical" evidence="5">
    <location>
        <begin position="125"/>
        <end position="144"/>
    </location>
</feature>
<keyword evidence="3 5" id="KW-1133">Transmembrane helix</keyword>
<sequence length="157" mass="17501">MQDLGKSLDMHTGIEVYLSIAIFILAYTIGPIFFGAPLVIYGCVRPLQLSNLWYLAWNLGCGFAQMKGQFFVFCFLVVRCSQLAMVLSERGKAMGVYTPGPLLGPVIGLIAGSFIAQYLTWRWVLWSTSAAAVGIQLVGFIYLCEYHPATLFRRRCN</sequence>
<evidence type="ECO:0000256" key="5">
    <source>
        <dbReference type="SAM" id="Phobius"/>
    </source>
</evidence>
<keyword evidence="4 5" id="KW-0472">Membrane</keyword>
<reference evidence="6 7" key="1">
    <citation type="submission" date="2024-07" db="EMBL/GenBank/DDBJ databases">
        <title>Section-level genome sequencing and comparative genomics of Aspergillus sections Usti and Cavernicolus.</title>
        <authorList>
            <consortium name="Lawrence Berkeley National Laboratory"/>
            <person name="Nybo J.L."/>
            <person name="Vesth T.C."/>
            <person name="Theobald S."/>
            <person name="Frisvad J.C."/>
            <person name="Larsen T.O."/>
            <person name="Kjaerboelling I."/>
            <person name="Rothschild-Mancinelli K."/>
            <person name="Lyhne E.K."/>
            <person name="Kogle M.E."/>
            <person name="Barry K."/>
            <person name="Clum A."/>
            <person name="Na H."/>
            <person name="Ledsgaard L."/>
            <person name="Lin J."/>
            <person name="Lipzen A."/>
            <person name="Kuo A."/>
            <person name="Riley R."/>
            <person name="Mondo S."/>
            <person name="LaButti K."/>
            <person name="Haridas S."/>
            <person name="Pangalinan J."/>
            <person name="Salamov A.A."/>
            <person name="Simmons B.A."/>
            <person name="Magnuson J.K."/>
            <person name="Chen J."/>
            <person name="Drula E."/>
            <person name="Henrissat B."/>
            <person name="Wiebenga A."/>
            <person name="Lubbers R.J."/>
            <person name="Gomes A.C."/>
            <person name="Makela M.R."/>
            <person name="Stajich J."/>
            <person name="Grigoriev I.V."/>
            <person name="Mortensen U.H."/>
            <person name="De vries R.P."/>
            <person name="Baker S.E."/>
            <person name="Andersen M.R."/>
        </authorList>
    </citation>
    <scope>NUCLEOTIDE SEQUENCE [LARGE SCALE GENOMIC DNA]</scope>
    <source>
        <strain evidence="6 7">CBS 600.67</strain>
    </source>
</reference>
<dbReference type="SUPFAM" id="SSF103473">
    <property type="entry name" value="MFS general substrate transporter"/>
    <property type="match status" value="1"/>
</dbReference>
<feature type="transmembrane region" description="Helical" evidence="5">
    <location>
        <begin position="16"/>
        <end position="40"/>
    </location>
</feature>
<comment type="subcellular location">
    <subcellularLocation>
        <location evidence="1">Membrane</location>
        <topology evidence="1">Multi-pass membrane protein</topology>
    </subcellularLocation>
</comment>
<gene>
    <name evidence="6" type="ORF">BDW59DRAFT_161435</name>
</gene>
<dbReference type="PANTHER" id="PTHR23502">
    <property type="entry name" value="MAJOR FACILITATOR SUPERFAMILY"/>
    <property type="match status" value="1"/>
</dbReference>
<keyword evidence="2 5" id="KW-0812">Transmembrane</keyword>